<dbReference type="GO" id="GO:0005524">
    <property type="term" value="F:ATP binding"/>
    <property type="evidence" value="ECO:0007669"/>
    <property type="project" value="InterPro"/>
</dbReference>
<accession>A0A8E4CZV7</accession>
<feature type="domain" description="(+)RNA virus helicase C-terminal" evidence="1">
    <location>
        <begin position="67"/>
        <end position="334"/>
    </location>
</feature>
<proteinExistence type="predicted"/>
<dbReference type="InterPro" id="IPR027417">
    <property type="entry name" value="P-loop_NTPase"/>
</dbReference>
<dbReference type="Gene3D" id="3.40.50.300">
    <property type="entry name" value="P-loop containing nucleotide triphosphate hydrolases"/>
    <property type="match status" value="2"/>
</dbReference>
<name>A0A8E4CZV7_9VIRU</name>
<reference evidence="2" key="1">
    <citation type="submission" date="2019-10" db="EMBL/GenBank/DDBJ databases">
        <title>The miscellaneous mycovirome associated to the plant pathogenic fungus Erysiphe necator.</title>
        <authorList>
            <person name="Rodriguez-Romero J."/>
            <person name="Chiapello M."/>
            <person name="Cordoba L."/>
            <person name="Turina M."/>
            <person name="Ayllon M.A."/>
        </authorList>
    </citation>
    <scope>NUCLEOTIDE SEQUENCE</scope>
    <source>
        <strain evidence="2">PMS8_DN40140</strain>
    </source>
</reference>
<evidence type="ECO:0000313" key="2">
    <source>
        <dbReference type="EMBL" id="QKS69551.1"/>
    </source>
</evidence>
<dbReference type="InterPro" id="IPR027351">
    <property type="entry name" value="(+)RNA_virus_helicase_core_dom"/>
</dbReference>
<sequence length="334" mass="37212">MSNWRRRASSNQGGKDVAAIVSRECSKAGFEATGVPARVFEGSFFEDSGFLPKFKNYLVNKQFPKACSNRKGLIKRSLDQLDSLEPTGKFRAATILGVPGSGKTTLLTNIKRALPEALLVYPNVNLESNYRSFESSYYLPKILALDIELNFSTVLVDEYTLCESAELLLLQRKVKATRIFLFGDRGQGNSDSLVSPEWLQVPCIYEKISSHRYGGATSGFLKKVGLNIEGSNDIVDSVEELGYEGESEVTDINLCFSEKTKADLQECGIDCSIVNQVQGSEFESATVFIADWDSNVSFEEFVVGFTRHRKKLIVRSAHEVKLLGEPRVRTHKYV</sequence>
<dbReference type="PROSITE" id="PS51657">
    <property type="entry name" value="PSRV_HELICASE"/>
    <property type="match status" value="1"/>
</dbReference>
<dbReference type="EMBL" id="MN630190">
    <property type="protein sequence ID" value="QKS69551.1"/>
    <property type="molecule type" value="Genomic_RNA"/>
</dbReference>
<dbReference type="Pfam" id="PF01443">
    <property type="entry name" value="Viral_helicase1"/>
    <property type="match status" value="1"/>
</dbReference>
<organism evidence="2">
    <name type="scientific">Erysiphe necator associated gora-like virus 1</name>
    <dbReference type="NCBI Taxonomy" id="2744812"/>
    <lineage>
        <taxon>Viruses</taxon>
        <taxon>Riboviria</taxon>
        <taxon>Orthornavirae</taxon>
        <taxon>Kitrinoviricota</taxon>
        <taxon>Alsuviricetes</taxon>
        <taxon>Martellivirales</taxon>
        <taxon>Virgaviridae</taxon>
        <taxon>Goravirus</taxon>
    </lineage>
</organism>
<dbReference type="SUPFAM" id="SSF52540">
    <property type="entry name" value="P-loop containing nucleoside triphosphate hydrolases"/>
    <property type="match status" value="1"/>
</dbReference>
<protein>
    <submittedName>
        <fullName evidence="2">Putative first triple gene block protein</fullName>
    </submittedName>
</protein>
<evidence type="ECO:0000259" key="1">
    <source>
        <dbReference type="PROSITE" id="PS51657"/>
    </source>
</evidence>